<dbReference type="RefSeq" id="WP_277730699.1">
    <property type="nucleotide sequence ID" value="NZ_CP120733.1"/>
</dbReference>
<gene>
    <name evidence="1" type="ORF">P4S50_10275</name>
</gene>
<dbReference type="Proteomes" id="UP001222800">
    <property type="component" value="Chromosome"/>
</dbReference>
<evidence type="ECO:0000313" key="1">
    <source>
        <dbReference type="EMBL" id="WFD08784.1"/>
    </source>
</evidence>
<reference evidence="1 2" key="1">
    <citation type="submission" date="2023-03" db="EMBL/GenBank/DDBJ databases">
        <title>Complete genome sequence of Tepidibacter sp. SWIR-1, isolated from a deep-sea hydrothermal vent.</title>
        <authorList>
            <person name="Li X."/>
        </authorList>
    </citation>
    <scope>NUCLEOTIDE SEQUENCE [LARGE SCALE GENOMIC DNA]</scope>
    <source>
        <strain evidence="1 2">SWIR-1</strain>
    </source>
</reference>
<protein>
    <submittedName>
        <fullName evidence="1">Uncharacterized protein</fullName>
    </submittedName>
</protein>
<keyword evidence="2" id="KW-1185">Reference proteome</keyword>
<dbReference type="EMBL" id="CP120733">
    <property type="protein sequence ID" value="WFD08784.1"/>
    <property type="molecule type" value="Genomic_DNA"/>
</dbReference>
<sequence length="71" mass="8630">MIKMRAIYIGDVRFNECNVFELNEETNYFEMINDKEFEYKKEIVEEDDDWLIFEVTIGKDELDGRAKLINR</sequence>
<organism evidence="1 2">
    <name type="scientific">Tepidibacter hydrothermalis</name>
    <dbReference type="NCBI Taxonomy" id="3036126"/>
    <lineage>
        <taxon>Bacteria</taxon>
        <taxon>Bacillati</taxon>
        <taxon>Bacillota</taxon>
        <taxon>Clostridia</taxon>
        <taxon>Peptostreptococcales</taxon>
        <taxon>Peptostreptococcaceae</taxon>
        <taxon>Tepidibacter</taxon>
    </lineage>
</organism>
<proteinExistence type="predicted"/>
<name>A0ABY8E7F5_9FIRM</name>
<evidence type="ECO:0000313" key="2">
    <source>
        <dbReference type="Proteomes" id="UP001222800"/>
    </source>
</evidence>
<accession>A0ABY8E7F5</accession>